<dbReference type="InterPro" id="IPR010796">
    <property type="entry name" value="C2_B9-type_dom"/>
</dbReference>
<dbReference type="Gene3D" id="2.150.10.10">
    <property type="entry name" value="Serralysin-like metalloprotease, C-terminal"/>
    <property type="match status" value="1"/>
</dbReference>
<evidence type="ECO:0000313" key="8">
    <source>
        <dbReference type="Proteomes" id="UP000095280"/>
    </source>
</evidence>
<proteinExistence type="inferred from homology"/>
<comment type="similarity">
    <text evidence="6">Belongs to the B9D family.</text>
</comment>
<evidence type="ECO:0000256" key="6">
    <source>
        <dbReference type="ARBA" id="ARBA00038411"/>
    </source>
</evidence>
<dbReference type="InterPro" id="IPR011049">
    <property type="entry name" value="Serralysin-like_metalloprot_C"/>
</dbReference>
<dbReference type="GO" id="GO:0036038">
    <property type="term" value="C:MKS complex"/>
    <property type="evidence" value="ECO:0007669"/>
    <property type="project" value="TreeGrafter"/>
</dbReference>
<dbReference type="InterPro" id="IPR021109">
    <property type="entry name" value="Peptidase_aspartic_dom_sf"/>
</dbReference>
<evidence type="ECO:0000256" key="5">
    <source>
        <dbReference type="ARBA" id="ARBA00023273"/>
    </source>
</evidence>
<reference evidence="9" key="1">
    <citation type="submission" date="2016-11" db="UniProtKB">
        <authorList>
            <consortium name="WormBaseParasite"/>
        </authorList>
    </citation>
    <scope>IDENTIFICATION</scope>
</reference>
<evidence type="ECO:0000256" key="4">
    <source>
        <dbReference type="ARBA" id="ARBA00023212"/>
    </source>
</evidence>
<evidence type="ECO:0000256" key="7">
    <source>
        <dbReference type="ARBA" id="ARBA00039272"/>
    </source>
</evidence>
<keyword evidence="4" id="KW-0206">Cytoskeleton</keyword>
<dbReference type="Pfam" id="PF07162">
    <property type="entry name" value="B9-C2"/>
    <property type="match status" value="2"/>
</dbReference>
<accession>A0A1I8I2H3</accession>
<evidence type="ECO:0000256" key="2">
    <source>
        <dbReference type="ARBA" id="ARBA00022490"/>
    </source>
</evidence>
<keyword evidence="3" id="KW-0970">Cilium biogenesis/degradation</keyword>
<dbReference type="AlphaFoldDB" id="A0A1I8I2H3"/>
<evidence type="ECO:0000256" key="1">
    <source>
        <dbReference type="ARBA" id="ARBA00004120"/>
    </source>
</evidence>
<dbReference type="PROSITE" id="PS51381">
    <property type="entry name" value="C2_B9"/>
    <property type="match status" value="1"/>
</dbReference>
<sequence length="945" mass="102149">DLIFAGLAPAEAHSPWWSISTDIASRLLLSCMAQDPAPLCARFFGWFDSTTAESVETPQFFFLNSRSHKNPRVQYTTLATKMADFSLNPPTPYLASPGEPSCPWPRWKSQFAIYSTATELDKTSEARQMAVLRHCLGPEGQRQAESVEANDMKKLLEELDKIFVPNKSVIGARYRFRCREQRPGEPVQQFVRDLQQLAADCAFKDLTKEMVRDQLIEKTCMPRIRERLLMEPDDLTLEKSLQLANQIETAINEAKVLNGTSGASQKTLLTLTLDSGASVSVISMSDFQRVRRHATKGSGTPARLVAYGGSHIRTYGTATLPITFKDKTASVCFQVAEGSSSLLGRSDFPKFGVSLQINHLGDEGSKPQDSFKDLFGPIRRAKGIVHRPNLTLPPPVGPCDPAGATLAPPPPSLAGLGALCPAWSALEPPGLTADVLVVLSHTVLKAIRTRLRLELLSELLSPGAVEAVTNVTDFSDLNGRSSKLSALAARNSRGSSLAGDLESAGASSSESSTSCLGRSLSMTSSLAAPVQQQQQQNFCNRASMAEVHVIGQIVGASEFPENDLFCKWEAHFGPAWKRLEGEVSGQTQVDCPASGEMAYFAHPIDLHFATRGLQGWPKLHFEARISLSISEQAAKSDILSKFCSAVKPSDSLAPQHLMVRVRAWTHTFIGNGPDIYFKKSQVFHYDWAGRSSLVGYGFAHVPSQPGLHKIDCVTWRPTGSFMDEVSSKFVGGGIQLKRPDLVYELHDRRNVHSTAGGKVHLELSVILRNFDKFGVELATGFESTVTAEYTTASSSESTVTAEYTTASSSESTVTAEYTTASSSESTVTAEYTTASSSESTVTAEYTTASSSESTVTAEYTTASSSESTVTAEYTTASSSESTVTAEYTTASSSESTVTAEYTTASSESTVTAEYTTARSSGTTSCTTTSDAKLIYRMATWAVATR</sequence>
<evidence type="ECO:0000256" key="3">
    <source>
        <dbReference type="ARBA" id="ARBA00022794"/>
    </source>
</evidence>
<dbReference type="GO" id="GO:0060271">
    <property type="term" value="P:cilium assembly"/>
    <property type="evidence" value="ECO:0007669"/>
    <property type="project" value="TreeGrafter"/>
</dbReference>
<dbReference type="WBParaSite" id="maker-uti_cns_0009331-snap-gene-0.7-mRNA-1">
    <property type="protein sequence ID" value="maker-uti_cns_0009331-snap-gene-0.7-mRNA-1"/>
    <property type="gene ID" value="maker-uti_cns_0009331-snap-gene-0.7"/>
</dbReference>
<dbReference type="InterPro" id="IPR001969">
    <property type="entry name" value="Aspartic_peptidase_AS"/>
</dbReference>
<dbReference type="PANTHER" id="PTHR12968:SF2">
    <property type="entry name" value="B9 DOMAIN-CONTAINING PROTEIN 2"/>
    <property type="match status" value="1"/>
</dbReference>
<keyword evidence="5" id="KW-0966">Cell projection</keyword>
<dbReference type="GO" id="GO:0004190">
    <property type="term" value="F:aspartic-type endopeptidase activity"/>
    <property type="evidence" value="ECO:0007669"/>
    <property type="project" value="InterPro"/>
</dbReference>
<keyword evidence="2" id="KW-0963">Cytoplasm</keyword>
<dbReference type="PROSITE" id="PS00141">
    <property type="entry name" value="ASP_PROTEASE"/>
    <property type="match status" value="1"/>
</dbReference>
<evidence type="ECO:0000313" key="9">
    <source>
        <dbReference type="WBParaSite" id="maker-uti_cns_0009331-snap-gene-0.7-mRNA-1"/>
    </source>
</evidence>
<comment type="subcellular location">
    <subcellularLocation>
        <location evidence="1">Cytoplasm</location>
        <location evidence="1">Cytoskeleton</location>
        <location evidence="1">Cilium basal body</location>
    </subcellularLocation>
</comment>
<keyword evidence="8" id="KW-1185">Reference proteome</keyword>
<dbReference type="Proteomes" id="UP000095280">
    <property type="component" value="Unplaced"/>
</dbReference>
<dbReference type="GO" id="GO:0006508">
    <property type="term" value="P:proteolysis"/>
    <property type="evidence" value="ECO:0007669"/>
    <property type="project" value="InterPro"/>
</dbReference>
<dbReference type="PANTHER" id="PTHR12968">
    <property type="entry name" value="B9 DOMAIN-CONTAINING"/>
    <property type="match status" value="1"/>
</dbReference>
<dbReference type="SUPFAM" id="SSF50630">
    <property type="entry name" value="Acid proteases"/>
    <property type="match status" value="1"/>
</dbReference>
<protein>
    <recommendedName>
        <fullName evidence="7">B9 domain-containing protein 2</fullName>
    </recommendedName>
</protein>
<organism evidence="8 9">
    <name type="scientific">Macrostomum lignano</name>
    <dbReference type="NCBI Taxonomy" id="282301"/>
    <lineage>
        <taxon>Eukaryota</taxon>
        <taxon>Metazoa</taxon>
        <taxon>Spiralia</taxon>
        <taxon>Lophotrochozoa</taxon>
        <taxon>Platyhelminthes</taxon>
        <taxon>Rhabditophora</taxon>
        <taxon>Macrostomorpha</taxon>
        <taxon>Macrostomida</taxon>
        <taxon>Macrostomidae</taxon>
        <taxon>Macrostomum</taxon>
    </lineage>
</organism>
<name>A0A1I8I2H3_9PLAT</name>